<name>A0ABS8ZQL1_9PSEU</name>
<feature type="signal peptide" evidence="2">
    <location>
        <begin position="1"/>
        <end position="27"/>
    </location>
</feature>
<evidence type="ECO:0000256" key="2">
    <source>
        <dbReference type="SAM" id="SignalP"/>
    </source>
</evidence>
<dbReference type="EMBL" id="JAJVCN010000004">
    <property type="protein sequence ID" value="MCE7010010.1"/>
    <property type="molecule type" value="Genomic_DNA"/>
</dbReference>
<evidence type="ECO:0000313" key="4">
    <source>
        <dbReference type="Proteomes" id="UP001521150"/>
    </source>
</evidence>
<dbReference type="Proteomes" id="UP001521150">
    <property type="component" value="Unassembled WGS sequence"/>
</dbReference>
<evidence type="ECO:0000256" key="1">
    <source>
        <dbReference type="SAM" id="MobiDB-lite"/>
    </source>
</evidence>
<sequence>MKANHINPRPGIAALALAIALAPTACTTGGSEPPVNTITQQQANERTEQYIRDVVSVISPKPRLEPLSHEEAGDCSDPTDNGPQGRVIANRSHWLRDIPKNDNPAVINTVLTWWSDHNFTIITDDRPAANYVQAENKTDGFRMYLRESAQGGLSLGATSPCVWPNGTPEPKP</sequence>
<proteinExistence type="predicted"/>
<feature type="compositionally biased region" description="Basic and acidic residues" evidence="1">
    <location>
        <begin position="62"/>
        <end position="72"/>
    </location>
</feature>
<feature type="chain" id="PRO_5045207565" description="Lipoprotein" evidence="2">
    <location>
        <begin position="28"/>
        <end position="172"/>
    </location>
</feature>
<evidence type="ECO:0000313" key="3">
    <source>
        <dbReference type="EMBL" id="MCE7010010.1"/>
    </source>
</evidence>
<accession>A0ABS8ZQL1</accession>
<organism evidence="3 4">
    <name type="scientific">Kibdelosporangium philippinense</name>
    <dbReference type="NCBI Taxonomy" id="211113"/>
    <lineage>
        <taxon>Bacteria</taxon>
        <taxon>Bacillati</taxon>
        <taxon>Actinomycetota</taxon>
        <taxon>Actinomycetes</taxon>
        <taxon>Pseudonocardiales</taxon>
        <taxon>Pseudonocardiaceae</taxon>
        <taxon>Kibdelosporangium</taxon>
    </lineage>
</organism>
<evidence type="ECO:0008006" key="5">
    <source>
        <dbReference type="Google" id="ProtNLM"/>
    </source>
</evidence>
<gene>
    <name evidence="3" type="ORF">LWC34_45470</name>
</gene>
<dbReference type="RefSeq" id="WP_233731495.1">
    <property type="nucleotide sequence ID" value="NZ_JAJVCN010000004.1"/>
</dbReference>
<comment type="caution">
    <text evidence="3">The sequence shown here is derived from an EMBL/GenBank/DDBJ whole genome shotgun (WGS) entry which is preliminary data.</text>
</comment>
<keyword evidence="4" id="KW-1185">Reference proteome</keyword>
<feature type="region of interest" description="Disordered" evidence="1">
    <location>
        <begin position="61"/>
        <end position="83"/>
    </location>
</feature>
<keyword evidence="2" id="KW-0732">Signal</keyword>
<reference evidence="3 4" key="1">
    <citation type="submission" date="2021-12" db="EMBL/GenBank/DDBJ databases">
        <title>Genome sequence of Kibdelosporangium philippinense ATCC 49844.</title>
        <authorList>
            <person name="Fedorov E.A."/>
            <person name="Omeragic M."/>
            <person name="Shalygina K.F."/>
            <person name="Maclea K.S."/>
        </authorList>
    </citation>
    <scope>NUCLEOTIDE SEQUENCE [LARGE SCALE GENOMIC DNA]</scope>
    <source>
        <strain evidence="3 4">ATCC 49844</strain>
    </source>
</reference>
<protein>
    <recommendedName>
        <fullName evidence="5">Lipoprotein</fullName>
    </recommendedName>
</protein>